<sequence length="98" mass="11314">MIKKYKVLKYGDARGRGAIVQETIGVLWFTVVRTWTSMHEPGLQDYPRYDQWICRETGKSIMSHPEFGKALPAFYRANYNTRNKEESTCTTTSMPSAD</sequence>
<proteinExistence type="predicted"/>
<protein>
    <submittedName>
        <fullName evidence="1">Uncharacterized protein</fullName>
    </submittedName>
</protein>
<dbReference type="EMBL" id="LR881104">
    <property type="protein sequence ID" value="CAD5236310.1"/>
    <property type="molecule type" value="Genomic_DNA"/>
</dbReference>
<evidence type="ECO:0000313" key="2">
    <source>
        <dbReference type="Proteomes" id="UP000596247"/>
    </source>
</evidence>
<keyword evidence="2" id="KW-1185">Reference proteome</keyword>
<name>A0A7R8R576_9CAUD</name>
<dbReference type="Proteomes" id="UP000596247">
    <property type="component" value="Chromosome"/>
</dbReference>
<organism evidence="1 2">
    <name type="scientific">Klebsiella phage vB_KvM-Eowyn</name>
    <dbReference type="NCBI Taxonomy" id="2762819"/>
    <lineage>
        <taxon>Viruses</taxon>
        <taxon>Duplodnaviria</taxon>
        <taxon>Heunggongvirae</taxon>
        <taxon>Uroviricota</taxon>
        <taxon>Caudoviricetes</taxon>
        <taxon>Chimalliviridae</taxon>
        <taxon>Eowynvirus</taxon>
        <taxon>Eowynvirus eowyn</taxon>
    </lineage>
</organism>
<gene>
    <name evidence="1" type="ORF">LLCLJKAH_00321</name>
</gene>
<evidence type="ECO:0000313" key="1">
    <source>
        <dbReference type="EMBL" id="CAD5236310.1"/>
    </source>
</evidence>
<reference evidence="1 2" key="1">
    <citation type="submission" date="2020-09" db="EMBL/GenBank/DDBJ databases">
        <authorList>
            <person name="Jameson E."/>
        </authorList>
    </citation>
    <scope>NUCLEOTIDE SEQUENCE [LARGE SCALE GENOMIC DNA]</scope>
</reference>
<accession>A0A7R8R576</accession>